<evidence type="ECO:0000313" key="1">
    <source>
        <dbReference type="EMBL" id="KAI4388127.1"/>
    </source>
</evidence>
<dbReference type="Proteomes" id="UP001057402">
    <property type="component" value="Chromosome 1"/>
</dbReference>
<protein>
    <submittedName>
        <fullName evidence="1">Uncharacterized protein</fullName>
    </submittedName>
</protein>
<name>A0ACB9SBH9_9MYRT</name>
<dbReference type="EMBL" id="CM042880">
    <property type="protein sequence ID" value="KAI4388127.1"/>
    <property type="molecule type" value="Genomic_DNA"/>
</dbReference>
<reference evidence="2" key="1">
    <citation type="journal article" date="2023" name="Front. Plant Sci.">
        <title>Chromosomal-level genome assembly of Melastoma candidum provides insights into trichome evolution.</title>
        <authorList>
            <person name="Zhong Y."/>
            <person name="Wu W."/>
            <person name="Sun C."/>
            <person name="Zou P."/>
            <person name="Liu Y."/>
            <person name="Dai S."/>
            <person name="Zhou R."/>
        </authorList>
    </citation>
    <scope>NUCLEOTIDE SEQUENCE [LARGE SCALE GENOMIC DNA]</scope>
</reference>
<comment type="caution">
    <text evidence="1">The sequence shown here is derived from an EMBL/GenBank/DDBJ whole genome shotgun (WGS) entry which is preliminary data.</text>
</comment>
<gene>
    <name evidence="1" type="ORF">MLD38_000485</name>
</gene>
<sequence>MAKQLFLEDLVKSSTVLTGLYCRIIILWPRVAVPQISLSSSLSGRLKANASIRGGHASPMFPLEGKKRGCAHEEHEPSSPKVTCIGHVRVKTKKQGKKREANHHHHHSGEVSFRRVEVGTSEGEGGGRRNQGGGRRWGSCGAVIARWLVALHEGPDDKGGGRKIELVIGEEEHVDERSGSYRRQVFEGIEFDEKGIRGFEGKEGVEEERGRVSVCIPPKNALLLMRCRSDPVKMAALVGRFCNDPVRPADVHDDGKEDLDNVSGTRDLEVIRGCRDDKEVREQLIGLNDGGGDAIQGAVHCATIEEDDEEEAEVNLLANELYDLISSNIEEETAMEEVPGEPGVSSFVLSDGEKGDPSRSDDAGNSAEEHDGEKDTSYGCVLSVHFPGDSEDRRELTEAEAEVSRSLEAKMGLEREENRKEMTWLGSDLNSRGKLESEKKIEAPKLPDCLLLMMREPKLSMEVSKETWVCSNDFLRWLPQRPVASRIPRKVDTREDDSMKVQVGAEEAEMKLPPDATTCLWKNRRLEPHHRPVNNLVKAAGFGY</sequence>
<keyword evidence="2" id="KW-1185">Reference proteome</keyword>
<organism evidence="1 2">
    <name type="scientific">Melastoma candidum</name>
    <dbReference type="NCBI Taxonomy" id="119954"/>
    <lineage>
        <taxon>Eukaryota</taxon>
        <taxon>Viridiplantae</taxon>
        <taxon>Streptophyta</taxon>
        <taxon>Embryophyta</taxon>
        <taxon>Tracheophyta</taxon>
        <taxon>Spermatophyta</taxon>
        <taxon>Magnoliopsida</taxon>
        <taxon>eudicotyledons</taxon>
        <taxon>Gunneridae</taxon>
        <taxon>Pentapetalae</taxon>
        <taxon>rosids</taxon>
        <taxon>malvids</taxon>
        <taxon>Myrtales</taxon>
        <taxon>Melastomataceae</taxon>
        <taxon>Melastomatoideae</taxon>
        <taxon>Melastomateae</taxon>
        <taxon>Melastoma</taxon>
    </lineage>
</organism>
<evidence type="ECO:0000313" key="2">
    <source>
        <dbReference type="Proteomes" id="UP001057402"/>
    </source>
</evidence>
<accession>A0ACB9SBH9</accession>
<proteinExistence type="predicted"/>